<reference evidence="3 4" key="1">
    <citation type="journal article" date="2016" name="Front. Microbiol.">
        <title>Comparative Genomic Analysis Reveals a Diverse Repertoire of Genes Involved in Prokaryote-Eukaryote Interactions within the Pseudovibrio Genus.</title>
        <authorList>
            <person name="Romano S."/>
            <person name="Fernandez-Guerra A."/>
            <person name="Reen F.J."/>
            <person name="Glockner F.O."/>
            <person name="Crowley S.P."/>
            <person name="O'Sullivan O."/>
            <person name="Cotter P.D."/>
            <person name="Adams C."/>
            <person name="Dobson A.D."/>
            <person name="O'Gara F."/>
        </authorList>
    </citation>
    <scope>NUCLEOTIDE SEQUENCE [LARGE SCALE GENOMIC DNA]</scope>
    <source>
        <strain evidence="3 4">Ad2</strain>
    </source>
</reference>
<dbReference type="PATRIC" id="fig|989403.3.peg.4596"/>
<dbReference type="InterPro" id="IPR000868">
    <property type="entry name" value="Isochorismatase-like_dom"/>
</dbReference>
<dbReference type="RefSeq" id="WP_068010347.1">
    <property type="nucleotide sequence ID" value="NZ_FOFM01000014.1"/>
</dbReference>
<evidence type="ECO:0000313" key="4">
    <source>
        <dbReference type="Proteomes" id="UP000076577"/>
    </source>
</evidence>
<feature type="domain" description="Isochorismatase-like" evidence="2">
    <location>
        <begin position="42"/>
        <end position="215"/>
    </location>
</feature>
<dbReference type="PANTHER" id="PTHR43540">
    <property type="entry name" value="PEROXYUREIDOACRYLATE/UREIDOACRYLATE AMIDOHYDROLASE-RELATED"/>
    <property type="match status" value="1"/>
</dbReference>
<dbReference type="SUPFAM" id="SSF52499">
    <property type="entry name" value="Isochorismatase-like hydrolases"/>
    <property type="match status" value="1"/>
</dbReference>
<evidence type="ECO:0000313" key="3">
    <source>
        <dbReference type="EMBL" id="KZL06691.1"/>
    </source>
</evidence>
<accession>A0A165TVS2</accession>
<dbReference type="EMBL" id="LMCB01000139">
    <property type="protein sequence ID" value="KZL06691.1"/>
    <property type="molecule type" value="Genomic_DNA"/>
</dbReference>
<name>A0A165TVS2_9HYPH</name>
<evidence type="ECO:0000256" key="1">
    <source>
        <dbReference type="ARBA" id="ARBA00022801"/>
    </source>
</evidence>
<dbReference type="STRING" id="989403.SAMN05421798_11416"/>
<proteinExistence type="predicted"/>
<gene>
    <name evidence="3" type="ORF">PsAD2_04204</name>
</gene>
<dbReference type="Gene3D" id="3.40.50.850">
    <property type="entry name" value="Isochorismatase-like"/>
    <property type="match status" value="1"/>
</dbReference>
<dbReference type="CDD" id="cd00431">
    <property type="entry name" value="cysteine_hydrolases"/>
    <property type="match status" value="1"/>
</dbReference>
<organism evidence="3 4">
    <name type="scientific">Pseudovibrio axinellae</name>
    <dbReference type="NCBI Taxonomy" id="989403"/>
    <lineage>
        <taxon>Bacteria</taxon>
        <taxon>Pseudomonadati</taxon>
        <taxon>Pseudomonadota</taxon>
        <taxon>Alphaproteobacteria</taxon>
        <taxon>Hyphomicrobiales</taxon>
        <taxon>Stappiaceae</taxon>
        <taxon>Pseudovibrio</taxon>
    </lineage>
</organism>
<dbReference type="InterPro" id="IPR050272">
    <property type="entry name" value="Isochorismatase-like_hydrls"/>
</dbReference>
<dbReference type="InterPro" id="IPR036380">
    <property type="entry name" value="Isochorismatase-like_sf"/>
</dbReference>
<comment type="caution">
    <text evidence="3">The sequence shown here is derived from an EMBL/GenBank/DDBJ whole genome shotgun (WGS) entry which is preliminary data.</text>
</comment>
<dbReference type="Proteomes" id="UP000076577">
    <property type="component" value="Unassembled WGS sequence"/>
</dbReference>
<keyword evidence="1" id="KW-0378">Hydrolase</keyword>
<evidence type="ECO:0000259" key="2">
    <source>
        <dbReference type="Pfam" id="PF00857"/>
    </source>
</evidence>
<dbReference type="AlphaFoldDB" id="A0A165TVS2"/>
<dbReference type="Pfam" id="PF00857">
    <property type="entry name" value="Isochorismatase"/>
    <property type="match status" value="1"/>
</dbReference>
<keyword evidence="4" id="KW-1185">Reference proteome</keyword>
<sequence>MEIWFGVALLLLVGLGYSVLRRLRVRAQVRRGAVERNSQNKTALLVIDVQDDFTKSTPKRQWPEGYVEDRLVRINGLVEDARRQGQPVIVIRQIFKGAFANSVMTLLGEGLGTRKSDGLGLDPRLAFEADAEFIKHVGDAFSNPALGAFLKIHKVGRLRLTGLDGCYCVKSTALGALRRGYVVDLEQDALLSINQKAWLKCRDEIVAKGAHLVSSKAHAVA</sequence>
<dbReference type="OrthoDB" id="9807387at2"/>
<dbReference type="GO" id="GO:0016787">
    <property type="term" value="F:hydrolase activity"/>
    <property type="evidence" value="ECO:0007669"/>
    <property type="project" value="UniProtKB-KW"/>
</dbReference>
<protein>
    <submittedName>
        <fullName evidence="3">Nicotinamidase/pyrazinamidase</fullName>
    </submittedName>
</protein>